<evidence type="ECO:0000313" key="4">
    <source>
        <dbReference type="Proteomes" id="UP000184694"/>
    </source>
</evidence>
<proteinExistence type="predicted"/>
<dbReference type="EMBL" id="FSRG01000006">
    <property type="protein sequence ID" value="SIO26703.1"/>
    <property type="molecule type" value="Genomic_DNA"/>
</dbReference>
<keyword evidence="2" id="KW-1133">Transmembrane helix</keyword>
<protein>
    <submittedName>
        <fullName evidence="3">Uncharacterized protein</fullName>
    </submittedName>
</protein>
<evidence type="ECO:0000256" key="2">
    <source>
        <dbReference type="SAM" id="Phobius"/>
    </source>
</evidence>
<sequence length="156" mass="18276">MEFSFFIVLACGVTLILILLSVLKKYNDLRDTLARLETENNSMEMKKNAYEAEIGALSERIAEYTKEYMLLERELAESRQVENERALEQERYKYMSFTEYLISQGHINEDDVTKAEIYKKKNVSSMSVAEVLVLFNRIPSDDMKIYREEFRAVTGQ</sequence>
<reference evidence="4" key="1">
    <citation type="submission" date="2016-11" db="EMBL/GenBank/DDBJ databases">
        <authorList>
            <person name="Varghese N."/>
            <person name="Submissions S."/>
        </authorList>
    </citation>
    <scope>NUCLEOTIDE SEQUENCE [LARGE SCALE GENOMIC DNA]</scope>
    <source>
        <strain evidence="4">DSM 17456</strain>
    </source>
</reference>
<keyword evidence="2" id="KW-0812">Transmembrane</keyword>
<evidence type="ECO:0000256" key="1">
    <source>
        <dbReference type="SAM" id="Coils"/>
    </source>
</evidence>
<accession>A0A1N6I3Y0</accession>
<dbReference type="RefSeq" id="WP_074217170.1">
    <property type="nucleotide sequence ID" value="NZ_FSRG01000006.1"/>
</dbReference>
<keyword evidence="4" id="KW-1185">Reference proteome</keyword>
<feature type="transmembrane region" description="Helical" evidence="2">
    <location>
        <begin position="6"/>
        <end position="23"/>
    </location>
</feature>
<organism evidence="3 4">
    <name type="scientific">Halodesulfovibrio marinisediminis DSM 17456</name>
    <dbReference type="NCBI Taxonomy" id="1121457"/>
    <lineage>
        <taxon>Bacteria</taxon>
        <taxon>Pseudomonadati</taxon>
        <taxon>Thermodesulfobacteriota</taxon>
        <taxon>Desulfovibrionia</taxon>
        <taxon>Desulfovibrionales</taxon>
        <taxon>Desulfovibrionaceae</taxon>
        <taxon>Halodesulfovibrio</taxon>
    </lineage>
</organism>
<dbReference type="AlphaFoldDB" id="A0A1N6I3Y0"/>
<name>A0A1N6I3Y0_9BACT</name>
<dbReference type="Proteomes" id="UP000184694">
    <property type="component" value="Unassembled WGS sequence"/>
</dbReference>
<keyword evidence="2" id="KW-0472">Membrane</keyword>
<keyword evidence="1" id="KW-0175">Coiled coil</keyword>
<gene>
    <name evidence="3" type="ORF">SAMN02745161_2393</name>
</gene>
<evidence type="ECO:0000313" key="3">
    <source>
        <dbReference type="EMBL" id="SIO26703.1"/>
    </source>
</evidence>
<feature type="coiled-coil region" evidence="1">
    <location>
        <begin position="19"/>
        <end position="91"/>
    </location>
</feature>
<dbReference type="OrthoDB" id="5464995at2"/>